<evidence type="ECO:0000256" key="3">
    <source>
        <dbReference type="ARBA" id="ARBA00022475"/>
    </source>
</evidence>
<keyword evidence="8 14" id="KW-1133">Transmembrane helix</keyword>
<dbReference type="PANTHER" id="PTHR43394">
    <property type="entry name" value="ATP-DEPENDENT PERMEASE MDL1, MITOCHONDRIAL"/>
    <property type="match status" value="1"/>
</dbReference>
<feature type="transmembrane region" description="Helical" evidence="14">
    <location>
        <begin position="296"/>
        <end position="318"/>
    </location>
</feature>
<keyword evidence="2" id="KW-0813">Transport</keyword>
<evidence type="ECO:0000256" key="10">
    <source>
        <dbReference type="ARBA" id="ARBA00055355"/>
    </source>
</evidence>
<dbReference type="Proteomes" id="UP000005250">
    <property type="component" value="Chromosome"/>
</dbReference>
<dbReference type="SUPFAM" id="SSF52540">
    <property type="entry name" value="P-loop containing nucleoside triphosphate hydrolases"/>
    <property type="match status" value="1"/>
</dbReference>
<feature type="transmembrane region" description="Helical" evidence="14">
    <location>
        <begin position="70"/>
        <end position="91"/>
    </location>
</feature>
<feature type="domain" description="ABC transmembrane type-1" evidence="16">
    <location>
        <begin position="31"/>
        <end position="320"/>
    </location>
</feature>
<dbReference type="AlphaFoldDB" id="A0A0T7CME0"/>
<evidence type="ECO:0000313" key="17">
    <source>
        <dbReference type="EMBL" id="CCJ62804.1"/>
    </source>
</evidence>
<evidence type="ECO:0000259" key="15">
    <source>
        <dbReference type="PROSITE" id="PS50893"/>
    </source>
</evidence>
<keyword evidence="9 14" id="KW-0472">Membrane</keyword>
<keyword evidence="4 14" id="KW-0812">Transmembrane</keyword>
<dbReference type="InterPro" id="IPR011527">
    <property type="entry name" value="ABC1_TM_dom"/>
</dbReference>
<dbReference type="InterPro" id="IPR036640">
    <property type="entry name" value="ABC1_TM_sf"/>
</dbReference>
<dbReference type="GO" id="GO:0031640">
    <property type="term" value="P:killing of cells of another organism"/>
    <property type="evidence" value="ECO:0007669"/>
    <property type="project" value="UniProtKB-KW"/>
</dbReference>
<dbReference type="InterPro" id="IPR003593">
    <property type="entry name" value="AAA+_ATPase"/>
</dbReference>
<evidence type="ECO:0000256" key="9">
    <source>
        <dbReference type="ARBA" id="ARBA00023136"/>
    </source>
</evidence>
<reference evidence="17 18" key="1">
    <citation type="journal article" date="2012" name="BMC Genomics">
        <title>Comparative genomics of the classical Bordetella subspecies: the evolution and exchange of virulence-associated diversity amongst closely related pathogens.</title>
        <authorList>
            <person name="Park J."/>
            <person name="Zhang Y."/>
            <person name="Buboltz A.M."/>
            <person name="Zhang X."/>
            <person name="Schuster S.C."/>
            <person name="Ahuja U."/>
            <person name="Liu M."/>
            <person name="Miller J.F."/>
            <person name="Sebaihia M."/>
            <person name="Bentley S.D."/>
            <person name="Parkhill J."/>
            <person name="Harvill E.T."/>
        </authorList>
    </citation>
    <scope>NUCLEOTIDE SEQUENCE [LARGE SCALE GENOMIC DNA]</scope>
    <source>
        <strain evidence="18">ATCC 9797 / DSM 5571 / CCUG 30873 / LMG 14455 / NCTC 10739 / 18323</strain>
    </source>
</reference>
<dbReference type="GO" id="GO:0016887">
    <property type="term" value="F:ATP hydrolysis activity"/>
    <property type="evidence" value="ECO:0007669"/>
    <property type="project" value="InterPro"/>
</dbReference>
<keyword evidence="7 17" id="KW-0067">ATP-binding</keyword>
<dbReference type="FunFam" id="3.40.50.300:FF:000299">
    <property type="entry name" value="ABC transporter ATP-binding protein/permease"/>
    <property type="match status" value="1"/>
</dbReference>
<evidence type="ECO:0000256" key="7">
    <source>
        <dbReference type="ARBA" id="ARBA00022840"/>
    </source>
</evidence>
<dbReference type="Gene3D" id="3.40.50.300">
    <property type="entry name" value="P-loop containing nucleotide triphosphate hydrolases"/>
    <property type="match status" value="1"/>
</dbReference>
<feature type="transmembrane region" description="Helical" evidence="14">
    <location>
        <begin position="260"/>
        <end position="284"/>
    </location>
</feature>
<evidence type="ECO:0000256" key="5">
    <source>
        <dbReference type="ARBA" id="ARBA00022735"/>
    </source>
</evidence>
<dbReference type="InterPro" id="IPR017871">
    <property type="entry name" value="ABC_transporter-like_CS"/>
</dbReference>
<evidence type="ECO:0000256" key="8">
    <source>
        <dbReference type="ARBA" id="ARBA00022989"/>
    </source>
</evidence>
<organism evidence="17 18">
    <name type="scientific">Bordetella pertussis (strain ATCC 9797 / DSM 5571 / CCUG 30873 / LMG 14455 / NCTC 10739 / 18323)</name>
    <dbReference type="NCBI Taxonomy" id="568706"/>
    <lineage>
        <taxon>Bacteria</taxon>
        <taxon>Pseudomonadati</taxon>
        <taxon>Pseudomonadota</taxon>
        <taxon>Betaproteobacteria</taxon>
        <taxon>Burkholderiales</taxon>
        <taxon>Alcaligenaceae</taxon>
        <taxon>Bordetella</taxon>
    </lineage>
</organism>
<keyword evidence="5" id="KW-0354">Hemolysis</keyword>
<dbReference type="eggNOG" id="COG1132">
    <property type="taxonomic scope" value="Bacteria"/>
</dbReference>
<sequence>MPGYWGPAFARETPTMRMLWTYLRPHGGLALLALLLAAASQVLALIDPIIFGRIIDEYAIGRAGKTGDQLLAGVLGLLALALAVAILSRLAKALQEYVTRLVVQKLGTQIFNDGLRQVMRLRFQEFEELRSGETLSLLQKVRSDSERFINAFINTAFAAGVGVAFLCWYSVTRHWLLVPVFFVGVLLLGGLTGLLSRQIRSQQRSIMRETNRNSGFITESLRNIELIKSLGLTYPEIRRLQAQTQQIFALEMQKIKRIRLLSFLQGMILSVLKLSVLFALLWLILRDVLSTGELIAMQFISVAIFAPLQELGNLILAYREADASLNHYAALMARPVERNPESAQDSGPIQRVRFGEVRFRHQGAAENALDGVSFEARLGDTVAFVGPSGSGKSTLFKLLVGLYAPDHGEVYYNDVSTRDLRFNPTRRQIGFVTQETHLFSGTLRENMQLVKPDVTDEEIVAAMRQASCANVLARSPAGLDTTIGEGGVKLSGGERQRLSIARALVRQPRLLIFDEATSALDSLTEEQITQTIRDVSRRAGQITILIAHRLSTIMHADTIFVLEKGRVVEQGSHAELLAGKGLYYAMWRQQIGERPAVRAPEPQSEPDTAGRGPEAGVSLL</sequence>
<dbReference type="PROSITE" id="PS00211">
    <property type="entry name" value="ABC_TRANSPORTER_1"/>
    <property type="match status" value="1"/>
</dbReference>
<comment type="subcellular location">
    <subcellularLocation>
        <location evidence="1">Cell membrane</location>
        <topology evidence="1">Multi-pass membrane protein</topology>
    </subcellularLocation>
</comment>
<accession>A0A0T7CME0</accession>
<protein>
    <recommendedName>
        <fullName evidence="12">Cyclolysin secretion/processing ATP-binding protein CyaB</fullName>
    </recommendedName>
</protein>
<dbReference type="SUPFAM" id="SSF90123">
    <property type="entry name" value="ABC transporter transmembrane region"/>
    <property type="match status" value="1"/>
</dbReference>
<evidence type="ECO:0000313" key="18">
    <source>
        <dbReference type="Proteomes" id="UP000005250"/>
    </source>
</evidence>
<dbReference type="HOGENOM" id="CLU_000604_84_3_4"/>
<dbReference type="PANTHER" id="PTHR43394:SF1">
    <property type="entry name" value="ATP-BINDING CASSETTE SUB-FAMILY B MEMBER 10, MITOCHONDRIAL"/>
    <property type="match status" value="1"/>
</dbReference>
<evidence type="ECO:0000256" key="12">
    <source>
        <dbReference type="ARBA" id="ARBA00072252"/>
    </source>
</evidence>
<feature type="region of interest" description="Disordered" evidence="13">
    <location>
        <begin position="596"/>
        <end position="620"/>
    </location>
</feature>
<evidence type="ECO:0000256" key="14">
    <source>
        <dbReference type="SAM" id="Phobius"/>
    </source>
</evidence>
<feature type="domain" description="ABC transporter" evidence="15">
    <location>
        <begin position="352"/>
        <end position="589"/>
    </location>
</feature>
<keyword evidence="3" id="KW-1003">Cell membrane</keyword>
<evidence type="ECO:0000256" key="1">
    <source>
        <dbReference type="ARBA" id="ARBA00004651"/>
    </source>
</evidence>
<evidence type="ECO:0000259" key="16">
    <source>
        <dbReference type="PROSITE" id="PS50929"/>
    </source>
</evidence>
<evidence type="ECO:0000256" key="2">
    <source>
        <dbReference type="ARBA" id="ARBA00022448"/>
    </source>
</evidence>
<evidence type="ECO:0000256" key="4">
    <source>
        <dbReference type="ARBA" id="ARBA00022692"/>
    </source>
</evidence>
<dbReference type="InterPro" id="IPR039421">
    <property type="entry name" value="Type_1_exporter"/>
</dbReference>
<dbReference type="GO" id="GO:0015421">
    <property type="term" value="F:ABC-type oligopeptide transporter activity"/>
    <property type="evidence" value="ECO:0007669"/>
    <property type="project" value="TreeGrafter"/>
</dbReference>
<dbReference type="PROSITE" id="PS50893">
    <property type="entry name" value="ABC_TRANSPORTER_2"/>
    <property type="match status" value="1"/>
</dbReference>
<dbReference type="InterPro" id="IPR027417">
    <property type="entry name" value="P-loop_NTPase"/>
</dbReference>
<comment type="function">
    <text evidence="10">Involved in the export of calmodulin-sensitive adenylate cyclase-hemolysin (cyclolysin).</text>
</comment>
<feature type="transmembrane region" description="Helical" evidence="14">
    <location>
        <begin position="177"/>
        <end position="195"/>
    </location>
</feature>
<keyword evidence="18" id="KW-1185">Reference proteome</keyword>
<gene>
    <name evidence="17" type="ordered locus">BN118_1379</name>
</gene>
<evidence type="ECO:0000256" key="11">
    <source>
        <dbReference type="ARBA" id="ARBA00061173"/>
    </source>
</evidence>
<proteinExistence type="inferred from homology"/>
<dbReference type="Pfam" id="PF00005">
    <property type="entry name" value="ABC_tran"/>
    <property type="match status" value="1"/>
</dbReference>
<evidence type="ECO:0000256" key="6">
    <source>
        <dbReference type="ARBA" id="ARBA00022741"/>
    </source>
</evidence>
<dbReference type="Pfam" id="PF00664">
    <property type="entry name" value="ABC_membrane"/>
    <property type="match status" value="1"/>
</dbReference>
<dbReference type="PROSITE" id="PS50929">
    <property type="entry name" value="ABC_TM1F"/>
    <property type="match status" value="1"/>
</dbReference>
<evidence type="ECO:0000256" key="13">
    <source>
        <dbReference type="SAM" id="MobiDB-lite"/>
    </source>
</evidence>
<comment type="similarity">
    <text evidence="11">Belongs to the ABC transporter superfamily. Cyclolysin exporter (TC 3.A.1.109.2) family.</text>
</comment>
<dbReference type="Gene3D" id="1.20.1560.10">
    <property type="entry name" value="ABC transporter type 1, transmembrane domain"/>
    <property type="match status" value="1"/>
</dbReference>
<dbReference type="GO" id="GO:0005524">
    <property type="term" value="F:ATP binding"/>
    <property type="evidence" value="ECO:0007669"/>
    <property type="project" value="UniProtKB-KW"/>
</dbReference>
<dbReference type="GO" id="GO:0005886">
    <property type="term" value="C:plasma membrane"/>
    <property type="evidence" value="ECO:0007669"/>
    <property type="project" value="UniProtKB-SubCell"/>
</dbReference>
<name>A0A0T7CME0_BORP1</name>
<keyword evidence="6" id="KW-0547">Nucleotide-binding</keyword>
<dbReference type="EMBL" id="HE965805">
    <property type="protein sequence ID" value="CCJ62804.1"/>
    <property type="molecule type" value="Genomic_DNA"/>
</dbReference>
<dbReference type="SMART" id="SM00382">
    <property type="entry name" value="AAA"/>
    <property type="match status" value="1"/>
</dbReference>
<dbReference type="InterPro" id="IPR003439">
    <property type="entry name" value="ABC_transporter-like_ATP-bd"/>
</dbReference>
<feature type="transmembrane region" description="Helical" evidence="14">
    <location>
        <begin position="148"/>
        <end position="171"/>
    </location>
</feature>
<dbReference type="KEGG" id="bper:BN118_1379"/>
<keyword evidence="5" id="KW-0204">Cytolysis</keyword>